<dbReference type="InterPro" id="IPR029033">
    <property type="entry name" value="His_PPase_superfam"/>
</dbReference>
<dbReference type="InterPro" id="IPR005952">
    <property type="entry name" value="Phosphogly_mut1"/>
</dbReference>
<evidence type="ECO:0000256" key="3">
    <source>
        <dbReference type="ARBA" id="ARBA00023152"/>
    </source>
</evidence>
<reference evidence="6 7" key="1">
    <citation type="submission" date="2023-07" db="EMBL/GenBank/DDBJ databases">
        <title>Sorghum-associated microbial communities from plants grown in Nebraska, USA.</title>
        <authorList>
            <person name="Schachtman D."/>
        </authorList>
    </citation>
    <scope>NUCLEOTIDE SEQUENCE [LARGE SCALE GENOMIC DNA]</scope>
    <source>
        <strain evidence="6 7">BE167</strain>
    </source>
</reference>
<comment type="similarity">
    <text evidence="1">Belongs to the phosphoglycerate mutase family. BPG-dependent PGAM subfamily.</text>
</comment>
<evidence type="ECO:0000256" key="1">
    <source>
        <dbReference type="ARBA" id="ARBA00006717"/>
    </source>
</evidence>
<evidence type="ECO:0000256" key="4">
    <source>
        <dbReference type="ARBA" id="ARBA00023235"/>
    </source>
</evidence>
<evidence type="ECO:0000313" key="7">
    <source>
        <dbReference type="Proteomes" id="UP001252243"/>
    </source>
</evidence>
<feature type="region of interest" description="Disordered" evidence="5">
    <location>
        <begin position="1"/>
        <end position="21"/>
    </location>
</feature>
<evidence type="ECO:0000256" key="5">
    <source>
        <dbReference type="SAM" id="MobiDB-lite"/>
    </source>
</evidence>
<gene>
    <name evidence="6" type="ORF">J2X01_000932</name>
</gene>
<dbReference type="EC" id="5.4.2.11" evidence="2"/>
<evidence type="ECO:0000313" key="6">
    <source>
        <dbReference type="EMBL" id="MDR7081651.1"/>
    </source>
</evidence>
<keyword evidence="7" id="KW-1185">Reference proteome</keyword>
<dbReference type="Proteomes" id="UP001252243">
    <property type="component" value="Unassembled WGS sequence"/>
</dbReference>
<accession>A0ABU1U8X2</accession>
<dbReference type="CDD" id="cd07067">
    <property type="entry name" value="HP_PGM_like"/>
    <property type="match status" value="1"/>
</dbReference>
<protein>
    <recommendedName>
        <fullName evidence="2">phosphoglycerate mutase (2,3-diphosphoglycerate-dependent)</fullName>
        <ecNumber evidence="2">5.4.2.11</ecNumber>
    </recommendedName>
</protein>
<dbReference type="Gene3D" id="3.40.50.1240">
    <property type="entry name" value="Phosphoglycerate mutase-like"/>
    <property type="match status" value="1"/>
</dbReference>
<sequence length="265" mass="28954">MKENGGTREGMTGRPARNSPPGMTELLLVRHGESQGNVAATTAHQSGAHAINVPARDADVELSGAGREQSLALGRLLAGFPADRRAAVWSSPYLRARQTVELAIHTGGGQTQPLLDERLRDRELGILDMLTSAGVEARLPQEAERRRWLGKFYYRPPGGESWADVVLRLRTLLADLDRLHPGQRVLLVCHDAVILLFRYILEGLTERELLDIAASSAILNASVSRFVRPGGTGPWQLESFNMADHLMSEGVPVTEHAGDTNVHPR</sequence>
<dbReference type="InterPro" id="IPR001345">
    <property type="entry name" value="PG/BPGM_mutase_AS"/>
</dbReference>
<evidence type="ECO:0000256" key="2">
    <source>
        <dbReference type="ARBA" id="ARBA00012028"/>
    </source>
</evidence>
<keyword evidence="4" id="KW-0413">Isomerase</keyword>
<dbReference type="SUPFAM" id="SSF53254">
    <property type="entry name" value="Phosphoglycerate mutase-like"/>
    <property type="match status" value="1"/>
</dbReference>
<dbReference type="PROSITE" id="PS00175">
    <property type="entry name" value="PG_MUTASE"/>
    <property type="match status" value="1"/>
</dbReference>
<organism evidence="6 7">
    <name type="scientific">Arthrobacter ginsengisoli</name>
    <dbReference type="NCBI Taxonomy" id="1356565"/>
    <lineage>
        <taxon>Bacteria</taxon>
        <taxon>Bacillati</taxon>
        <taxon>Actinomycetota</taxon>
        <taxon>Actinomycetes</taxon>
        <taxon>Micrococcales</taxon>
        <taxon>Micrococcaceae</taxon>
        <taxon>Arthrobacter</taxon>
    </lineage>
</organism>
<keyword evidence="3" id="KW-0324">Glycolysis</keyword>
<proteinExistence type="inferred from homology"/>
<dbReference type="Pfam" id="PF00300">
    <property type="entry name" value="His_Phos_1"/>
    <property type="match status" value="1"/>
</dbReference>
<comment type="caution">
    <text evidence="6">The sequence shown here is derived from an EMBL/GenBank/DDBJ whole genome shotgun (WGS) entry which is preliminary data.</text>
</comment>
<dbReference type="InterPro" id="IPR013078">
    <property type="entry name" value="His_Pase_superF_clade-1"/>
</dbReference>
<dbReference type="PANTHER" id="PTHR11931">
    <property type="entry name" value="PHOSPHOGLYCERATE MUTASE"/>
    <property type="match status" value="1"/>
</dbReference>
<dbReference type="SMART" id="SM00855">
    <property type="entry name" value="PGAM"/>
    <property type="match status" value="1"/>
</dbReference>
<name>A0ABU1U8X2_9MICC</name>
<dbReference type="EMBL" id="JAVDVQ010000003">
    <property type="protein sequence ID" value="MDR7081651.1"/>
    <property type="molecule type" value="Genomic_DNA"/>
</dbReference>